<organism evidence="1">
    <name type="scientific">viral metagenome</name>
    <dbReference type="NCBI Taxonomy" id="1070528"/>
    <lineage>
        <taxon>unclassified sequences</taxon>
        <taxon>metagenomes</taxon>
        <taxon>organismal metagenomes</taxon>
    </lineage>
</organism>
<proteinExistence type="predicted"/>
<protein>
    <submittedName>
        <fullName evidence="1">Uncharacterized protein</fullName>
    </submittedName>
</protein>
<sequence>MNSLGDLEPSIIIQKEIDKCNQKIKKYEIKYNDEKRESLQMIYHYLTSQLINCDEYEKKIINDDINILKHILD</sequence>
<accession>A0A6C0D287</accession>
<dbReference type="AlphaFoldDB" id="A0A6C0D287"/>
<name>A0A6C0D287_9ZZZZ</name>
<dbReference type="EMBL" id="MN739524">
    <property type="protein sequence ID" value="QHT10681.1"/>
    <property type="molecule type" value="Genomic_DNA"/>
</dbReference>
<reference evidence="1" key="1">
    <citation type="journal article" date="2020" name="Nature">
        <title>Giant virus diversity and host interactions through global metagenomics.</title>
        <authorList>
            <person name="Schulz F."/>
            <person name="Roux S."/>
            <person name="Paez-Espino D."/>
            <person name="Jungbluth S."/>
            <person name="Walsh D.A."/>
            <person name="Denef V.J."/>
            <person name="McMahon K.D."/>
            <person name="Konstantinidis K.T."/>
            <person name="Eloe-Fadrosh E.A."/>
            <person name="Kyrpides N.C."/>
            <person name="Woyke T."/>
        </authorList>
    </citation>
    <scope>NUCLEOTIDE SEQUENCE</scope>
    <source>
        <strain evidence="1">GVMAG-M-3300023174-107</strain>
    </source>
</reference>
<evidence type="ECO:0000313" key="1">
    <source>
        <dbReference type="EMBL" id="QHT10681.1"/>
    </source>
</evidence>